<keyword evidence="2" id="KW-1185">Reference proteome</keyword>
<reference evidence="1 2" key="1">
    <citation type="journal article" date="2013" name="PLoS Genet.">
        <title>The genome and development-dependent transcriptomes of Pyronema confluens: a window into fungal evolution.</title>
        <authorList>
            <person name="Traeger S."/>
            <person name="Altegoer F."/>
            <person name="Freitag M."/>
            <person name="Gabaldon T."/>
            <person name="Kempken F."/>
            <person name="Kumar A."/>
            <person name="Marcet-Houben M."/>
            <person name="Poggeler S."/>
            <person name="Stajich J.E."/>
            <person name="Nowrousian M."/>
        </authorList>
    </citation>
    <scope>NUCLEOTIDE SEQUENCE [LARGE SCALE GENOMIC DNA]</scope>
    <source>
        <strain evidence="2">CBS 100304</strain>
        <tissue evidence="1">Vegetative mycelium</tissue>
    </source>
</reference>
<dbReference type="AlphaFoldDB" id="U4L0S6"/>
<proteinExistence type="predicted"/>
<name>U4L0S6_PYROM</name>
<organism evidence="1 2">
    <name type="scientific">Pyronema omphalodes (strain CBS 100304)</name>
    <name type="common">Pyronema confluens</name>
    <dbReference type="NCBI Taxonomy" id="1076935"/>
    <lineage>
        <taxon>Eukaryota</taxon>
        <taxon>Fungi</taxon>
        <taxon>Dikarya</taxon>
        <taxon>Ascomycota</taxon>
        <taxon>Pezizomycotina</taxon>
        <taxon>Pezizomycetes</taxon>
        <taxon>Pezizales</taxon>
        <taxon>Pyronemataceae</taxon>
        <taxon>Pyronema</taxon>
    </lineage>
</organism>
<sequence length="72" mass="7991">MKKIGAMVMFTADAGTEGYGLAMFTCVLEMSTEDSLEVCRKASAEIENKNHHVWEPFHVAYGRKPSNAPKNN</sequence>
<accession>U4L0S6</accession>
<dbReference type="EMBL" id="HF935444">
    <property type="protein sequence ID" value="CCX09217.1"/>
    <property type="molecule type" value="Genomic_DNA"/>
</dbReference>
<gene>
    <name evidence="1" type="ORF">PCON_08810</name>
</gene>
<evidence type="ECO:0000313" key="1">
    <source>
        <dbReference type="EMBL" id="CCX09217.1"/>
    </source>
</evidence>
<evidence type="ECO:0000313" key="2">
    <source>
        <dbReference type="Proteomes" id="UP000018144"/>
    </source>
</evidence>
<dbReference type="OrthoDB" id="2013972at2759"/>
<dbReference type="Proteomes" id="UP000018144">
    <property type="component" value="Unassembled WGS sequence"/>
</dbReference>
<protein>
    <submittedName>
        <fullName evidence="1">Uncharacterized protein</fullName>
    </submittedName>
</protein>